<protein>
    <submittedName>
        <fullName evidence="1">Uncharacterized protein</fullName>
    </submittedName>
</protein>
<gene>
    <name evidence="1" type="ORF">MEUPH1_LOCUS14617</name>
</gene>
<dbReference type="InterPro" id="IPR050951">
    <property type="entry name" value="Retrovirus_Pol_polyprotein"/>
</dbReference>
<comment type="caution">
    <text evidence="1">The sequence shown here is derived from an EMBL/GenBank/DDBJ whole genome shotgun (WGS) entry which is preliminary data.</text>
</comment>
<reference evidence="1 2" key="1">
    <citation type="submission" date="2023-01" db="EMBL/GenBank/DDBJ databases">
        <authorList>
            <person name="Whitehead M."/>
        </authorList>
    </citation>
    <scope>NUCLEOTIDE SEQUENCE [LARGE SCALE GENOMIC DNA]</scope>
</reference>
<organism evidence="1 2">
    <name type="scientific">Macrosiphum euphorbiae</name>
    <name type="common">potato aphid</name>
    <dbReference type="NCBI Taxonomy" id="13131"/>
    <lineage>
        <taxon>Eukaryota</taxon>
        <taxon>Metazoa</taxon>
        <taxon>Ecdysozoa</taxon>
        <taxon>Arthropoda</taxon>
        <taxon>Hexapoda</taxon>
        <taxon>Insecta</taxon>
        <taxon>Pterygota</taxon>
        <taxon>Neoptera</taxon>
        <taxon>Paraneoptera</taxon>
        <taxon>Hemiptera</taxon>
        <taxon>Sternorrhyncha</taxon>
        <taxon>Aphidomorpha</taxon>
        <taxon>Aphidoidea</taxon>
        <taxon>Aphididae</taxon>
        <taxon>Macrosiphini</taxon>
        <taxon>Macrosiphum</taxon>
    </lineage>
</organism>
<dbReference type="InterPro" id="IPR012337">
    <property type="entry name" value="RNaseH-like_sf"/>
</dbReference>
<dbReference type="PANTHER" id="PTHR37984">
    <property type="entry name" value="PROTEIN CBG26694"/>
    <property type="match status" value="1"/>
</dbReference>
<evidence type="ECO:0000313" key="2">
    <source>
        <dbReference type="Proteomes" id="UP001160148"/>
    </source>
</evidence>
<dbReference type="InterPro" id="IPR036397">
    <property type="entry name" value="RNaseH_sf"/>
</dbReference>
<dbReference type="AlphaFoldDB" id="A0AAV0WTN4"/>
<dbReference type="EMBL" id="CARXXK010000002">
    <property type="protein sequence ID" value="CAI6359183.1"/>
    <property type="molecule type" value="Genomic_DNA"/>
</dbReference>
<dbReference type="PANTHER" id="PTHR37984:SF5">
    <property type="entry name" value="PROTEIN NYNRIN-LIKE"/>
    <property type="match status" value="1"/>
</dbReference>
<name>A0AAV0WTN4_9HEMI</name>
<proteinExistence type="predicted"/>
<evidence type="ECO:0000313" key="1">
    <source>
        <dbReference type="EMBL" id="CAI6359183.1"/>
    </source>
</evidence>
<sequence length="187" mass="22170">MLRTYCHDKHTNWVKWIPNIEYWINHSHHQSTGYTPYQIMYGQEPDVRITSKIQFPDYDDVINNEPVVEIVRKKLRSKAESRNKTKDQLKKFRQYQVGQQVLMKEHKLSSAENNEIHKFFLLYKGPYTITEIYGNNTVMLEDQYERAIRCNMSNIKPYHTMVSPEDPSLCFPPDPGITSDQSFSHPN</sequence>
<accession>A0AAV0WTN4</accession>
<dbReference type="SUPFAM" id="SSF53098">
    <property type="entry name" value="Ribonuclease H-like"/>
    <property type="match status" value="1"/>
</dbReference>
<keyword evidence="2" id="KW-1185">Reference proteome</keyword>
<dbReference type="Proteomes" id="UP001160148">
    <property type="component" value="Unassembled WGS sequence"/>
</dbReference>
<dbReference type="GO" id="GO:0003676">
    <property type="term" value="F:nucleic acid binding"/>
    <property type="evidence" value="ECO:0007669"/>
    <property type="project" value="InterPro"/>
</dbReference>
<dbReference type="Gene3D" id="3.30.420.10">
    <property type="entry name" value="Ribonuclease H-like superfamily/Ribonuclease H"/>
    <property type="match status" value="1"/>
</dbReference>